<dbReference type="SUPFAM" id="SSF53790">
    <property type="entry name" value="Tetrapyrrole methylase"/>
    <property type="match status" value="1"/>
</dbReference>
<evidence type="ECO:0000256" key="8">
    <source>
        <dbReference type="ARBA" id="ARBA00060548"/>
    </source>
</evidence>
<feature type="domain" description="Tetrapyrrole methylase" evidence="10">
    <location>
        <begin position="23"/>
        <end position="227"/>
    </location>
</feature>
<keyword evidence="4 9" id="KW-0808">Transferase</keyword>
<dbReference type="PATRIC" id="fig|1298593.3.peg.1382"/>
<dbReference type="NCBIfam" id="TIGR01469">
    <property type="entry name" value="cobA_cysG_Cterm"/>
    <property type="match status" value="1"/>
</dbReference>
<dbReference type="RefSeq" id="WP_015486603.1">
    <property type="nucleotide sequence ID" value="NC_020888.1"/>
</dbReference>
<dbReference type="InterPro" id="IPR000878">
    <property type="entry name" value="4pyrrol_Mease"/>
</dbReference>
<dbReference type="PANTHER" id="PTHR45790:SF3">
    <property type="entry name" value="S-ADENOSYL-L-METHIONINE-DEPENDENT UROPORPHYRINOGEN III METHYLTRANSFERASE, CHLOROPLASTIC"/>
    <property type="match status" value="1"/>
</dbReference>
<dbReference type="GO" id="GO:0004851">
    <property type="term" value="F:uroporphyrin-III C-methyltransferase activity"/>
    <property type="evidence" value="ECO:0007669"/>
    <property type="project" value="UniProtKB-EC"/>
</dbReference>
<evidence type="ECO:0000256" key="2">
    <source>
        <dbReference type="ARBA" id="ARBA00012162"/>
    </source>
</evidence>
<dbReference type="GO" id="GO:0019354">
    <property type="term" value="P:siroheme biosynthetic process"/>
    <property type="evidence" value="ECO:0007669"/>
    <property type="project" value="UniProtKB-UniPathway"/>
</dbReference>
<dbReference type="GO" id="GO:0032259">
    <property type="term" value="P:methylation"/>
    <property type="evidence" value="ECO:0007669"/>
    <property type="project" value="UniProtKB-KW"/>
</dbReference>
<reference evidence="11 12" key="1">
    <citation type="journal article" date="2013" name="Genome Announc.">
        <title>Genome Sequence of Thalassolituus oleivorans MIL-1 (DSM 14913T).</title>
        <authorList>
            <person name="Golyshin P.N."/>
            <person name="Werner J."/>
            <person name="Chernikova T.N."/>
            <person name="Tran H."/>
            <person name="Ferrer M."/>
            <person name="Yakimov M.M."/>
            <person name="Teeling H."/>
            <person name="Golyshina O.V."/>
        </authorList>
    </citation>
    <scope>NUCLEOTIDE SEQUENCE [LARGE SCALE GENOMIC DNA]</scope>
    <source>
        <strain evidence="11 12">MIL-1</strain>
    </source>
</reference>
<evidence type="ECO:0000256" key="1">
    <source>
        <dbReference type="ARBA" id="ARBA00005879"/>
    </source>
</evidence>
<dbReference type="InterPro" id="IPR014776">
    <property type="entry name" value="4pyrrole_Mease_sub2"/>
</dbReference>
<dbReference type="eggNOG" id="COG0007">
    <property type="taxonomic scope" value="Bacteria"/>
</dbReference>
<organism evidence="11 12">
    <name type="scientific">Thalassolituus oleivorans MIL-1</name>
    <dbReference type="NCBI Taxonomy" id="1298593"/>
    <lineage>
        <taxon>Bacteria</taxon>
        <taxon>Pseudomonadati</taxon>
        <taxon>Pseudomonadota</taxon>
        <taxon>Gammaproteobacteria</taxon>
        <taxon>Oceanospirillales</taxon>
        <taxon>Oceanospirillaceae</taxon>
        <taxon>Thalassolituus</taxon>
    </lineage>
</organism>
<evidence type="ECO:0000256" key="3">
    <source>
        <dbReference type="ARBA" id="ARBA00022603"/>
    </source>
</evidence>
<evidence type="ECO:0000256" key="5">
    <source>
        <dbReference type="ARBA" id="ARBA00022691"/>
    </source>
</evidence>
<protein>
    <recommendedName>
        <fullName evidence="2">uroporphyrinogen-III C-methyltransferase</fullName>
        <ecNumber evidence="2">2.1.1.107</ecNumber>
    </recommendedName>
</protein>
<dbReference type="Proteomes" id="UP000011866">
    <property type="component" value="Chromosome"/>
</dbReference>
<dbReference type="InterPro" id="IPR035996">
    <property type="entry name" value="4pyrrol_Methylase_sf"/>
</dbReference>
<comment type="similarity">
    <text evidence="1 9">Belongs to the precorrin methyltransferase family.</text>
</comment>
<dbReference type="FunFam" id="3.40.1010.10:FF:000001">
    <property type="entry name" value="Siroheme synthase"/>
    <property type="match status" value="1"/>
</dbReference>
<evidence type="ECO:0000259" key="10">
    <source>
        <dbReference type="Pfam" id="PF00590"/>
    </source>
</evidence>
<dbReference type="PROSITE" id="PS00840">
    <property type="entry name" value="SUMT_2"/>
    <property type="match status" value="1"/>
</dbReference>
<dbReference type="InterPro" id="IPR003043">
    <property type="entry name" value="Uropor_MeTrfase_CS"/>
</dbReference>
<name>M5DPK5_9GAMM</name>
<dbReference type="AlphaFoldDB" id="M5DPK5"/>
<comment type="pathway">
    <text evidence="7">Porphyrin-containing compound metabolism; siroheme biosynthesis; precorrin-2 from uroporphyrinogen III: step 1/1.</text>
</comment>
<dbReference type="UniPathway" id="UPA00262">
    <property type="reaction ID" value="UER00211"/>
</dbReference>
<evidence type="ECO:0000256" key="6">
    <source>
        <dbReference type="ARBA" id="ARBA00023244"/>
    </source>
</evidence>
<keyword evidence="5" id="KW-0949">S-adenosyl-L-methionine</keyword>
<dbReference type="KEGG" id="tol:TOL_1445"/>
<evidence type="ECO:0000256" key="4">
    <source>
        <dbReference type="ARBA" id="ARBA00022679"/>
    </source>
</evidence>
<dbReference type="InterPro" id="IPR014777">
    <property type="entry name" value="4pyrrole_Mease_sub1"/>
</dbReference>
<keyword evidence="3 9" id="KW-0489">Methyltransferase</keyword>
<accession>M5DPK5</accession>
<dbReference type="InterPro" id="IPR006366">
    <property type="entry name" value="CobA/CysG_C"/>
</dbReference>
<dbReference type="STRING" id="187493.CN03_10970"/>
<evidence type="ECO:0000256" key="7">
    <source>
        <dbReference type="ARBA" id="ARBA00025705"/>
    </source>
</evidence>
<keyword evidence="12" id="KW-1185">Reference proteome</keyword>
<dbReference type="HOGENOM" id="CLU_011276_7_0_6"/>
<sequence>MNSKKTLSLNTKQSESNQQTLGKVWLVGGGPGDPELLTIKAMRVLSEADIVLYDSLISEEILAMLPKKCTRIHVGKRCGAHKMTQVDIQKLLLTSARKYGKVVRLKGGDPFIFGRGGEELEYLMKHGVEVDIVPGITAAGGCAAAAKIPLTHRQYGNALMLDSGHTQFGDYEPSQNPTRVFYMGLKQAGMITARLLGDGLNESTPVALIANGTLPNQEVHTGVLMDLPRLAERYSASGPALIIVGEVAAFAARNQIQMTRQAVA</sequence>
<dbReference type="EC" id="2.1.1.107" evidence="2"/>
<evidence type="ECO:0000313" key="12">
    <source>
        <dbReference type="Proteomes" id="UP000011866"/>
    </source>
</evidence>
<dbReference type="Pfam" id="PF00590">
    <property type="entry name" value="TP_methylase"/>
    <property type="match status" value="1"/>
</dbReference>
<comment type="pathway">
    <text evidence="8">Cofactor biosynthesis; adenosylcobalamin biosynthesis; precorrin-2 from uroporphyrinogen III: step 1/1.</text>
</comment>
<evidence type="ECO:0000313" key="11">
    <source>
        <dbReference type="EMBL" id="CCU71870.1"/>
    </source>
</evidence>
<gene>
    <name evidence="11" type="ORF">TOL_1445</name>
</gene>
<keyword evidence="6" id="KW-0627">Porphyrin biosynthesis</keyword>
<dbReference type="EMBL" id="HF680312">
    <property type="protein sequence ID" value="CCU71870.1"/>
    <property type="molecule type" value="Genomic_DNA"/>
</dbReference>
<evidence type="ECO:0000256" key="9">
    <source>
        <dbReference type="RuleBase" id="RU003960"/>
    </source>
</evidence>
<dbReference type="PANTHER" id="PTHR45790">
    <property type="entry name" value="SIROHEME SYNTHASE-RELATED"/>
    <property type="match status" value="1"/>
</dbReference>
<dbReference type="GeneID" id="79176333"/>
<dbReference type="CDD" id="cd11642">
    <property type="entry name" value="SUMT"/>
    <property type="match status" value="1"/>
</dbReference>
<proteinExistence type="inferred from homology"/>
<dbReference type="InterPro" id="IPR050161">
    <property type="entry name" value="Siro_Cobalamin_biosynth"/>
</dbReference>
<dbReference type="Gene3D" id="3.30.950.10">
    <property type="entry name" value="Methyltransferase, Cobalt-precorrin-4 Transmethylase, Domain 2"/>
    <property type="match status" value="1"/>
</dbReference>
<dbReference type="Gene3D" id="3.40.1010.10">
    <property type="entry name" value="Cobalt-precorrin-4 Transmethylase, Domain 1"/>
    <property type="match status" value="1"/>
</dbReference>
<dbReference type="NCBIfam" id="NF004790">
    <property type="entry name" value="PRK06136.1"/>
    <property type="match status" value="1"/>
</dbReference>